<feature type="transmembrane region" description="Helical" evidence="1">
    <location>
        <begin position="69"/>
        <end position="91"/>
    </location>
</feature>
<dbReference type="EMBL" id="FN653123">
    <property type="protein sequence ID" value="CBY19905.1"/>
    <property type="molecule type" value="Genomic_DNA"/>
</dbReference>
<sequence length="120" mass="13909">MILITGILGNKFQCKDDTVSLTETSISIKMSTPSLLINKDDLREQEYFNYSAIDQYWHDKGMTEESLRIQYKIALTIAVLVFIGLLCLYYATYSTRKKMSLAKHLGVEQKTCWETFCQNF</sequence>
<protein>
    <submittedName>
        <fullName evidence="2">Uncharacterized protein</fullName>
    </submittedName>
</protein>
<evidence type="ECO:0000313" key="3">
    <source>
        <dbReference type="Proteomes" id="UP000001307"/>
    </source>
</evidence>
<dbReference type="Proteomes" id="UP000001307">
    <property type="component" value="Unassembled WGS sequence"/>
</dbReference>
<evidence type="ECO:0000256" key="1">
    <source>
        <dbReference type="SAM" id="Phobius"/>
    </source>
</evidence>
<dbReference type="AlphaFoldDB" id="E4XRR4"/>
<keyword evidence="3" id="KW-1185">Reference proteome</keyword>
<proteinExistence type="predicted"/>
<keyword evidence="1" id="KW-0472">Membrane</keyword>
<keyword evidence="1" id="KW-1133">Transmembrane helix</keyword>
<reference evidence="2" key="1">
    <citation type="journal article" date="2010" name="Science">
        <title>Plasticity of animal genome architecture unmasked by rapid evolution of a pelagic tunicate.</title>
        <authorList>
            <person name="Denoeud F."/>
            <person name="Henriet S."/>
            <person name="Mungpakdee S."/>
            <person name="Aury J.M."/>
            <person name="Da Silva C."/>
            <person name="Brinkmann H."/>
            <person name="Mikhaleva J."/>
            <person name="Olsen L.C."/>
            <person name="Jubin C."/>
            <person name="Canestro C."/>
            <person name="Bouquet J.M."/>
            <person name="Danks G."/>
            <person name="Poulain J."/>
            <person name="Campsteijn C."/>
            <person name="Adamski M."/>
            <person name="Cross I."/>
            <person name="Yadetie F."/>
            <person name="Muffato M."/>
            <person name="Louis A."/>
            <person name="Butcher S."/>
            <person name="Tsagkogeorga G."/>
            <person name="Konrad A."/>
            <person name="Singh S."/>
            <person name="Jensen M.F."/>
            <person name="Cong E.H."/>
            <person name="Eikeseth-Otteraa H."/>
            <person name="Noel B."/>
            <person name="Anthouard V."/>
            <person name="Porcel B.M."/>
            <person name="Kachouri-Lafond R."/>
            <person name="Nishino A."/>
            <person name="Ugolini M."/>
            <person name="Chourrout P."/>
            <person name="Nishida H."/>
            <person name="Aasland R."/>
            <person name="Huzurbazar S."/>
            <person name="Westhof E."/>
            <person name="Delsuc F."/>
            <person name="Lehrach H."/>
            <person name="Reinhardt R."/>
            <person name="Weissenbach J."/>
            <person name="Roy S.W."/>
            <person name="Artiguenave F."/>
            <person name="Postlethwait J.H."/>
            <person name="Manak J.R."/>
            <person name="Thompson E.M."/>
            <person name="Jaillon O."/>
            <person name="Du Pasquier L."/>
            <person name="Boudinot P."/>
            <person name="Liberles D.A."/>
            <person name="Volff J.N."/>
            <person name="Philippe H."/>
            <person name="Lenhard B."/>
            <person name="Roest Crollius H."/>
            <person name="Wincker P."/>
            <person name="Chourrout D."/>
        </authorList>
    </citation>
    <scope>NUCLEOTIDE SEQUENCE [LARGE SCALE GENOMIC DNA]</scope>
</reference>
<accession>E4XRR4</accession>
<organism evidence="2">
    <name type="scientific">Oikopleura dioica</name>
    <name type="common">Tunicate</name>
    <dbReference type="NCBI Taxonomy" id="34765"/>
    <lineage>
        <taxon>Eukaryota</taxon>
        <taxon>Metazoa</taxon>
        <taxon>Chordata</taxon>
        <taxon>Tunicata</taxon>
        <taxon>Appendicularia</taxon>
        <taxon>Copelata</taxon>
        <taxon>Oikopleuridae</taxon>
        <taxon>Oikopleura</taxon>
    </lineage>
</organism>
<gene>
    <name evidence="2" type="ORF">GSOID_T00001853001</name>
</gene>
<name>E4XRR4_OIKDI</name>
<evidence type="ECO:0000313" key="2">
    <source>
        <dbReference type="EMBL" id="CBY19905.1"/>
    </source>
</evidence>
<keyword evidence="1" id="KW-0812">Transmembrane</keyword>
<dbReference type="InParanoid" id="E4XRR4"/>